<dbReference type="PANTHER" id="PTHR43190:SF3">
    <property type="entry name" value="N-ACETYL-D-GLUCOSAMINE KINASE"/>
    <property type="match status" value="1"/>
</dbReference>
<gene>
    <name evidence="1" type="ORF">HanXRQr2_Chr13g0606821</name>
</gene>
<dbReference type="Proteomes" id="UP000215914">
    <property type="component" value="Unassembled WGS sequence"/>
</dbReference>
<dbReference type="PANTHER" id="PTHR43190">
    <property type="entry name" value="N-ACETYL-D-GLUCOSAMINE KINASE"/>
    <property type="match status" value="1"/>
</dbReference>
<keyword evidence="2" id="KW-1185">Reference proteome</keyword>
<name>A0A9K3HDF5_HELAN</name>
<accession>A0A9K3HDF5</accession>
<proteinExistence type="predicted"/>
<evidence type="ECO:0000313" key="2">
    <source>
        <dbReference type="Proteomes" id="UP000215914"/>
    </source>
</evidence>
<evidence type="ECO:0000313" key="1">
    <source>
        <dbReference type="EMBL" id="KAF5774971.1"/>
    </source>
</evidence>
<dbReference type="Gramene" id="mRNA:HanXRQr2_Chr13g0606821">
    <property type="protein sequence ID" value="CDS:HanXRQr2_Chr13g0606821.1"/>
    <property type="gene ID" value="HanXRQr2_Chr13g0606821"/>
</dbReference>
<sequence>MAEALSKSGCSWSVVRAICLAVSGVNHPTDQQRILDWLRSDFYGLTCLIHLPL</sequence>
<organism evidence="1 2">
    <name type="scientific">Helianthus annuus</name>
    <name type="common">Common sunflower</name>
    <dbReference type="NCBI Taxonomy" id="4232"/>
    <lineage>
        <taxon>Eukaryota</taxon>
        <taxon>Viridiplantae</taxon>
        <taxon>Streptophyta</taxon>
        <taxon>Embryophyta</taxon>
        <taxon>Tracheophyta</taxon>
        <taxon>Spermatophyta</taxon>
        <taxon>Magnoliopsida</taxon>
        <taxon>eudicotyledons</taxon>
        <taxon>Gunneridae</taxon>
        <taxon>Pentapetalae</taxon>
        <taxon>asterids</taxon>
        <taxon>campanulids</taxon>
        <taxon>Asterales</taxon>
        <taxon>Asteraceae</taxon>
        <taxon>Asteroideae</taxon>
        <taxon>Heliantheae alliance</taxon>
        <taxon>Heliantheae</taxon>
        <taxon>Helianthus</taxon>
    </lineage>
</organism>
<protein>
    <submittedName>
        <fullName evidence="1">Uncharacterized protein</fullName>
    </submittedName>
</protein>
<dbReference type="InterPro" id="IPR052519">
    <property type="entry name" value="Euk-type_GlcNAc_Kinase"/>
</dbReference>
<dbReference type="AlphaFoldDB" id="A0A9K3HDF5"/>
<reference evidence="1" key="2">
    <citation type="submission" date="2020-06" db="EMBL/GenBank/DDBJ databases">
        <title>Helianthus annuus Genome sequencing and assembly Release 2.</title>
        <authorList>
            <person name="Gouzy J."/>
            <person name="Langlade N."/>
            <person name="Munos S."/>
        </authorList>
    </citation>
    <scope>NUCLEOTIDE SEQUENCE</scope>
    <source>
        <tissue evidence="1">Leaves</tissue>
    </source>
</reference>
<dbReference type="EMBL" id="MNCJ02000328">
    <property type="protein sequence ID" value="KAF5774971.1"/>
    <property type="molecule type" value="Genomic_DNA"/>
</dbReference>
<reference evidence="1" key="1">
    <citation type="journal article" date="2017" name="Nature">
        <title>The sunflower genome provides insights into oil metabolism, flowering and Asterid evolution.</title>
        <authorList>
            <person name="Badouin H."/>
            <person name="Gouzy J."/>
            <person name="Grassa C.J."/>
            <person name="Murat F."/>
            <person name="Staton S.E."/>
            <person name="Cottret L."/>
            <person name="Lelandais-Briere C."/>
            <person name="Owens G.L."/>
            <person name="Carrere S."/>
            <person name="Mayjonade B."/>
            <person name="Legrand L."/>
            <person name="Gill N."/>
            <person name="Kane N.C."/>
            <person name="Bowers J.E."/>
            <person name="Hubner S."/>
            <person name="Bellec A."/>
            <person name="Berard A."/>
            <person name="Berges H."/>
            <person name="Blanchet N."/>
            <person name="Boniface M.C."/>
            <person name="Brunel D."/>
            <person name="Catrice O."/>
            <person name="Chaidir N."/>
            <person name="Claudel C."/>
            <person name="Donnadieu C."/>
            <person name="Faraut T."/>
            <person name="Fievet G."/>
            <person name="Helmstetter N."/>
            <person name="King M."/>
            <person name="Knapp S.J."/>
            <person name="Lai Z."/>
            <person name="Le Paslier M.C."/>
            <person name="Lippi Y."/>
            <person name="Lorenzon L."/>
            <person name="Mandel J.R."/>
            <person name="Marage G."/>
            <person name="Marchand G."/>
            <person name="Marquand E."/>
            <person name="Bret-Mestries E."/>
            <person name="Morien E."/>
            <person name="Nambeesan S."/>
            <person name="Nguyen T."/>
            <person name="Pegot-Espagnet P."/>
            <person name="Pouilly N."/>
            <person name="Raftis F."/>
            <person name="Sallet E."/>
            <person name="Schiex T."/>
            <person name="Thomas J."/>
            <person name="Vandecasteele C."/>
            <person name="Vares D."/>
            <person name="Vear F."/>
            <person name="Vautrin S."/>
            <person name="Crespi M."/>
            <person name="Mangin B."/>
            <person name="Burke J.M."/>
            <person name="Salse J."/>
            <person name="Munos S."/>
            <person name="Vincourt P."/>
            <person name="Rieseberg L.H."/>
            <person name="Langlade N.B."/>
        </authorList>
    </citation>
    <scope>NUCLEOTIDE SEQUENCE</scope>
    <source>
        <tissue evidence="1">Leaves</tissue>
    </source>
</reference>
<comment type="caution">
    <text evidence="1">The sequence shown here is derived from an EMBL/GenBank/DDBJ whole genome shotgun (WGS) entry which is preliminary data.</text>
</comment>
<dbReference type="Gene3D" id="3.30.420.40">
    <property type="match status" value="1"/>
</dbReference>